<accession>G7VIF8</accession>
<dbReference type="BioCyc" id="PSP1104324:GJSN-1994-MONOMER"/>
<dbReference type="AlphaFoldDB" id="G7VIF8"/>
<proteinExistence type="predicted"/>
<evidence type="ECO:0000256" key="1">
    <source>
        <dbReference type="SAM" id="MobiDB-lite"/>
    </source>
</evidence>
<dbReference type="HOGENOM" id="CLU_1682773_0_0_2"/>
<keyword evidence="3" id="KW-1185">Reference proteome</keyword>
<dbReference type="RefSeq" id="WP_014289263.1">
    <property type="nucleotide sequence ID" value="NC_016645.1"/>
</dbReference>
<evidence type="ECO:0000313" key="3">
    <source>
        <dbReference type="Proteomes" id="UP000005867"/>
    </source>
</evidence>
<dbReference type="OrthoDB" id="46202at2157"/>
<dbReference type="STRING" id="1104324.P186_2042"/>
<reference evidence="2 3" key="1">
    <citation type="journal article" date="2012" name="J. Bacteriol.">
        <title>Complete genome sequence of strain 1860, a crenarchaeon of the genus pyrobaculum able to grow with various electron acceptors.</title>
        <authorList>
            <person name="Mardanov A.V."/>
            <person name="Gumerov V.M."/>
            <person name="Slobodkina G.B."/>
            <person name="Beletsky A.V."/>
            <person name="Bonch-Osmolovskaya E.A."/>
            <person name="Ravin N.V."/>
            <person name="Skryabin K.G."/>
        </authorList>
    </citation>
    <scope>NUCLEOTIDE SEQUENCE [LARGE SCALE GENOMIC DNA]</scope>
    <source>
        <strain evidence="2 3">1860</strain>
    </source>
</reference>
<dbReference type="KEGG" id="pyr:P186_2042"/>
<name>G7VIF8_9CREN</name>
<sequence length="156" mass="17342">MQQSSGDVAGLRRRARNTRPLDGDARDVDCGGAVHMHYLNHRSLNHLIFKAAPPLLKNITALGHERSNQDGKKKAYLAMYLTWKHRHSASNTPVGDYWTTIHGFHHVAGLELGNKARQLDPTPAQLIELIASHMKPTQRSQQPPPPPATSPRQTVV</sequence>
<protein>
    <submittedName>
        <fullName evidence="2">Uncharacterized protein</fullName>
    </submittedName>
</protein>
<feature type="region of interest" description="Disordered" evidence="1">
    <location>
        <begin position="1"/>
        <end position="24"/>
    </location>
</feature>
<evidence type="ECO:0000313" key="2">
    <source>
        <dbReference type="EMBL" id="AET33438.1"/>
    </source>
</evidence>
<organism evidence="2 3">
    <name type="scientific">Pyrobaculum ferrireducens</name>
    <dbReference type="NCBI Taxonomy" id="1104324"/>
    <lineage>
        <taxon>Archaea</taxon>
        <taxon>Thermoproteota</taxon>
        <taxon>Thermoprotei</taxon>
        <taxon>Thermoproteales</taxon>
        <taxon>Thermoproteaceae</taxon>
        <taxon>Pyrobaculum</taxon>
    </lineage>
</organism>
<feature type="region of interest" description="Disordered" evidence="1">
    <location>
        <begin position="135"/>
        <end position="156"/>
    </location>
</feature>
<gene>
    <name evidence="2" type="ORF">P186_2042</name>
</gene>
<dbReference type="GeneID" id="11596531"/>
<dbReference type="EMBL" id="CP003098">
    <property type="protein sequence ID" value="AET33438.1"/>
    <property type="molecule type" value="Genomic_DNA"/>
</dbReference>
<dbReference type="Proteomes" id="UP000005867">
    <property type="component" value="Chromosome"/>
</dbReference>
<dbReference type="eggNOG" id="arCOG12852">
    <property type="taxonomic scope" value="Archaea"/>
</dbReference>